<dbReference type="AlphaFoldDB" id="A0A1X0NUH9"/>
<feature type="domain" description="PTHB1 hairpin" evidence="6">
    <location>
        <begin position="656"/>
        <end position="756"/>
    </location>
</feature>
<sequence length="847" mass="94348">MGSLFKLRDHWYSNYHGEEFSHTSALAVGNVDNDAAGENEIILGSFSGLLRVLRPTKKGAAQPEDTLFEREFGEPILQVACRPLEPVMGGAARNLLAILFPKRLVLARVLRDKETMNEEETVGGALDVSYRLGMYHEARLKHTSYNFTYGTFGRTGHEMVCVQSMNGQLTIVDHNMIVLHCFIPSTQFLLPGCLAYSPQRDYFITNNSAMNLVCYTFSSLTSTSVKQGMRDNGNAENDEREGEGGEGEALKEKVDDISPIWTFSLGEDVVAIEVCRHTRGLDVDDSDIVLLCQFTLFVLSLNGELRYSKRLDVEGLCLTSYPLPSVDACNLLIGTIRGSVNVYSDMSLEWSAKMSSGAPQCLVVSELFKTNGFIVSLSTDGVVAVNYLGTDPEENPIQPLESRETEYAEMESELRRVQHAIKQASNNETVSVKNEVHVETTVHASWGSPTAITEGQEGTTVSTLTLRNDSKKDILGEVTVIVKVVEPIKVNVQQSILKGIPAEGMTQIPFRFNALDVKDMIIPSSLDVNAMVMYTNAEGVSCTTNAIVRLPFSLVARPSPPVKNPYFVMQLNTDKEKPPSLLEIFSDMTYSSHISENIFTVVYTNGADATILVSKNASRFRLQASTMEALWLLADELRRRLYDYYGPEVKLSVPDPIPLENYYRVIETHIDVRKEMTEAQEALSKAAQMFRVIQKRLLELFRERNPAPVGTMDVLLEESYNNLQKCTDTVTSTMLRLRQACAMLCCCSRLVVLMLVIKCQETLKKKDDIRLLESIFTCEINSDNDVGWEEITDTLLERLLQGSLNRTVKSTSSGNDQLAVNLDGGRLKKRIGTLFEKILTGSLVTFS</sequence>
<dbReference type="GeneID" id="39986098"/>
<dbReference type="InterPro" id="IPR026511">
    <property type="entry name" value="PTHB1"/>
</dbReference>
<dbReference type="InterPro" id="IPR028073">
    <property type="entry name" value="PHTB1_N_dom"/>
</dbReference>
<proteinExistence type="predicted"/>
<reference evidence="8 9" key="1">
    <citation type="submission" date="2017-03" db="EMBL/GenBank/DDBJ databases">
        <title>An alternative strategy for trypanosome survival in the mammalian bloodstream revealed through genome and transcriptome analysis of the ubiquitous bovine parasite Trypanosoma (Megatrypanum) theileri.</title>
        <authorList>
            <person name="Kelly S."/>
            <person name="Ivens A."/>
            <person name="Mott A."/>
            <person name="O'Neill E."/>
            <person name="Emms D."/>
            <person name="Macleod O."/>
            <person name="Voorheis P."/>
            <person name="Matthews J."/>
            <person name="Matthews K."/>
            <person name="Carrington M."/>
        </authorList>
    </citation>
    <scope>NUCLEOTIDE SEQUENCE [LARGE SCALE GENOMIC DNA]</scope>
    <source>
        <strain evidence="8">Edinburgh</strain>
    </source>
</reference>
<evidence type="ECO:0000259" key="6">
    <source>
        <dbReference type="Pfam" id="PF23338"/>
    </source>
</evidence>
<dbReference type="VEuPathDB" id="TriTrypDB:TM35_000172390"/>
<dbReference type="EMBL" id="NBCO01000017">
    <property type="protein sequence ID" value="ORC88367.1"/>
    <property type="molecule type" value="Genomic_DNA"/>
</dbReference>
<feature type="domain" description="PTHB1 platform" evidence="5">
    <location>
        <begin position="551"/>
        <end position="647"/>
    </location>
</feature>
<evidence type="ECO:0000313" key="8">
    <source>
        <dbReference type="EMBL" id="ORC88367.1"/>
    </source>
</evidence>
<accession>A0A1X0NUH9</accession>
<gene>
    <name evidence="8" type="ORF">TM35_000172390</name>
</gene>
<feature type="domain" description="PTHB1 N-terminal" evidence="3">
    <location>
        <begin position="3"/>
        <end position="392"/>
    </location>
</feature>
<organism evidence="8 9">
    <name type="scientific">Trypanosoma theileri</name>
    <dbReference type="NCBI Taxonomy" id="67003"/>
    <lineage>
        <taxon>Eukaryota</taxon>
        <taxon>Discoba</taxon>
        <taxon>Euglenozoa</taxon>
        <taxon>Kinetoplastea</taxon>
        <taxon>Metakinetoplastina</taxon>
        <taxon>Trypanosomatida</taxon>
        <taxon>Trypanosomatidae</taxon>
        <taxon>Trypanosoma</taxon>
    </lineage>
</organism>
<feature type="domain" description="PTHB1 C-terminal helix bundle" evidence="7">
    <location>
        <begin position="766"/>
        <end position="838"/>
    </location>
</feature>
<dbReference type="Pfam" id="PF23339">
    <property type="entry name" value="PTHB1_CtH"/>
    <property type="match status" value="1"/>
</dbReference>
<dbReference type="PANTHER" id="PTHR20991:SF0">
    <property type="entry name" value="PROTEIN PTHB1"/>
    <property type="match status" value="1"/>
</dbReference>
<evidence type="ECO:0000259" key="3">
    <source>
        <dbReference type="Pfam" id="PF14727"/>
    </source>
</evidence>
<evidence type="ECO:0000313" key="9">
    <source>
        <dbReference type="Proteomes" id="UP000192257"/>
    </source>
</evidence>
<feature type="compositionally biased region" description="Acidic residues" evidence="2">
    <location>
        <begin position="236"/>
        <end position="246"/>
    </location>
</feature>
<feature type="region of interest" description="Disordered" evidence="2">
    <location>
        <begin position="227"/>
        <end position="249"/>
    </location>
</feature>
<dbReference type="RefSeq" id="XP_028882433.1">
    <property type="nucleotide sequence ID" value="XM_029026318.1"/>
</dbReference>
<comment type="caution">
    <text evidence="8">The sequence shown here is derived from an EMBL/GenBank/DDBJ whole genome shotgun (WGS) entry which is preliminary data.</text>
</comment>
<feature type="coiled-coil region" evidence="1">
    <location>
        <begin position="400"/>
        <end position="427"/>
    </location>
</feature>
<dbReference type="GO" id="GO:0034464">
    <property type="term" value="C:BBSome"/>
    <property type="evidence" value="ECO:0007669"/>
    <property type="project" value="InterPro"/>
</dbReference>
<evidence type="ECO:0000259" key="4">
    <source>
        <dbReference type="Pfam" id="PF14728"/>
    </source>
</evidence>
<dbReference type="InterPro" id="IPR055363">
    <property type="entry name" value="PTHB1_hp_dom"/>
</dbReference>
<dbReference type="InterPro" id="IPR055362">
    <property type="entry name" value="PTHB1_pf_dom"/>
</dbReference>
<feature type="domain" description="PTHB1 GAE" evidence="4">
    <location>
        <begin position="474"/>
        <end position="540"/>
    </location>
</feature>
<dbReference type="GO" id="GO:0060271">
    <property type="term" value="P:cilium assembly"/>
    <property type="evidence" value="ECO:0007669"/>
    <property type="project" value="TreeGrafter"/>
</dbReference>
<dbReference type="Pfam" id="PF14727">
    <property type="entry name" value="PHTB1_N"/>
    <property type="match status" value="1"/>
</dbReference>
<dbReference type="STRING" id="67003.A0A1X0NUH9"/>
<protein>
    <submittedName>
        <fullName evidence="8">Bardet-Biedl syndrome 9</fullName>
    </submittedName>
</protein>
<evidence type="ECO:0000256" key="2">
    <source>
        <dbReference type="SAM" id="MobiDB-lite"/>
    </source>
</evidence>
<dbReference type="Pfam" id="PF23337">
    <property type="entry name" value="PTHB1_pf"/>
    <property type="match status" value="1"/>
</dbReference>
<keyword evidence="9" id="KW-1185">Reference proteome</keyword>
<dbReference type="InterPro" id="IPR055364">
    <property type="entry name" value="PTHB1_CtH_dom"/>
</dbReference>
<keyword evidence="1" id="KW-0175">Coiled coil</keyword>
<dbReference type="InterPro" id="IPR028074">
    <property type="entry name" value="PHTB1_GAE_dom"/>
</dbReference>
<evidence type="ECO:0000259" key="7">
    <source>
        <dbReference type="Pfam" id="PF23339"/>
    </source>
</evidence>
<dbReference type="OrthoDB" id="10262646at2759"/>
<dbReference type="Proteomes" id="UP000192257">
    <property type="component" value="Unassembled WGS sequence"/>
</dbReference>
<evidence type="ECO:0000256" key="1">
    <source>
        <dbReference type="SAM" id="Coils"/>
    </source>
</evidence>
<dbReference type="GO" id="GO:0016020">
    <property type="term" value="C:membrane"/>
    <property type="evidence" value="ECO:0007669"/>
    <property type="project" value="TreeGrafter"/>
</dbReference>
<dbReference type="Pfam" id="PF14728">
    <property type="entry name" value="PTHB1_GAE"/>
    <property type="match status" value="1"/>
</dbReference>
<evidence type="ECO:0000259" key="5">
    <source>
        <dbReference type="Pfam" id="PF23337"/>
    </source>
</evidence>
<dbReference type="Pfam" id="PF23338">
    <property type="entry name" value="PTHB1_hp"/>
    <property type="match status" value="1"/>
</dbReference>
<dbReference type="PANTHER" id="PTHR20991">
    <property type="entry name" value="PARATHYROID HORMONE-RESPONSIVE B1 GENE"/>
    <property type="match status" value="1"/>
</dbReference>
<name>A0A1X0NUH9_9TRYP</name>